<dbReference type="RefSeq" id="XP_056507088.1">
    <property type="nucleotide sequence ID" value="XM_056660590.1"/>
</dbReference>
<gene>
    <name evidence="13" type="ORF">NUU61_010065</name>
</gene>
<evidence type="ECO:0000256" key="11">
    <source>
        <dbReference type="ARBA" id="ARBA00023166"/>
    </source>
</evidence>
<dbReference type="OrthoDB" id="6485510at2759"/>
<keyword evidence="6" id="KW-0752">Steroid biosynthesis</keyword>
<protein>
    <recommendedName>
        <fullName evidence="15">Ergosterol biosynthetic protein 28</fullName>
    </recommendedName>
</protein>
<accession>A0A9W9EHA9</accession>
<comment type="caution">
    <text evidence="13">The sequence shown here is derived from an EMBL/GenBank/DDBJ whole genome shotgun (WGS) entry which is preliminary data.</text>
</comment>
<evidence type="ECO:0000256" key="4">
    <source>
        <dbReference type="ARBA" id="ARBA00022692"/>
    </source>
</evidence>
<reference evidence="13" key="2">
    <citation type="journal article" date="2023" name="IMA Fungus">
        <title>Comparative genomic study of the Penicillium genus elucidates a diverse pangenome and 15 lateral gene transfer events.</title>
        <authorList>
            <person name="Petersen C."/>
            <person name="Sorensen T."/>
            <person name="Nielsen M.R."/>
            <person name="Sondergaard T.E."/>
            <person name="Sorensen J.L."/>
            <person name="Fitzpatrick D.A."/>
            <person name="Frisvad J.C."/>
            <person name="Nielsen K.L."/>
        </authorList>
    </citation>
    <scope>NUCLEOTIDE SEQUENCE</scope>
    <source>
        <strain evidence="13">IBT 34128</strain>
    </source>
</reference>
<keyword evidence="12" id="KW-0753">Steroid metabolism</keyword>
<dbReference type="PANTHER" id="PTHR15451">
    <property type="entry name" value="ERGOSTEROL BIOSYNTHETIC PROTEIN 28-RELATED"/>
    <property type="match status" value="1"/>
</dbReference>
<evidence type="ECO:0000256" key="5">
    <source>
        <dbReference type="ARBA" id="ARBA00022824"/>
    </source>
</evidence>
<dbReference type="Pfam" id="PF03694">
    <property type="entry name" value="Erg28"/>
    <property type="match status" value="1"/>
</dbReference>
<keyword evidence="9" id="KW-0443">Lipid metabolism</keyword>
<dbReference type="InterPro" id="IPR005352">
    <property type="entry name" value="Erg28"/>
</dbReference>
<sequence length="136" mass="14984">MDQLLSYLPPFEGLLPKWLLLVSVVTTVNSFQAYRSTKYTAQLYTNGQKPASGLSTRLFSTWTLLSAVVRLTAAYNITTPVAYDLAAWTYGIALVHFIGELVVGDASLHGRFVSPLIVAPTSLVWMLAQREAYLNA</sequence>
<keyword evidence="5" id="KW-0256">Endoplasmic reticulum</keyword>
<evidence type="ECO:0008006" key="15">
    <source>
        <dbReference type="Google" id="ProtNLM"/>
    </source>
</evidence>
<name>A0A9W9EHA9_9EURO</name>
<keyword evidence="3" id="KW-0444">Lipid biosynthesis</keyword>
<dbReference type="Proteomes" id="UP001141434">
    <property type="component" value="Unassembled WGS sequence"/>
</dbReference>
<keyword evidence="7" id="KW-1133">Transmembrane helix</keyword>
<dbReference type="PANTHER" id="PTHR15451:SF19">
    <property type="entry name" value="ERGOSTEROL BIOSYNTHETIC PROTEIN 28 HOMOLOG"/>
    <property type="match status" value="1"/>
</dbReference>
<evidence type="ECO:0000256" key="2">
    <source>
        <dbReference type="ARBA" id="ARBA00005377"/>
    </source>
</evidence>
<keyword evidence="14" id="KW-1185">Reference proteome</keyword>
<comment type="subcellular location">
    <subcellularLocation>
        <location evidence="1">Endoplasmic reticulum membrane</location>
        <topology evidence="1">Multi-pass membrane protein</topology>
    </subcellularLocation>
</comment>
<evidence type="ECO:0000256" key="8">
    <source>
        <dbReference type="ARBA" id="ARBA00023011"/>
    </source>
</evidence>
<dbReference type="GO" id="GO:0005789">
    <property type="term" value="C:endoplasmic reticulum membrane"/>
    <property type="evidence" value="ECO:0007669"/>
    <property type="project" value="UniProtKB-SubCell"/>
</dbReference>
<dbReference type="EMBL" id="JAPMSZ010000012">
    <property type="protein sequence ID" value="KAJ5081801.1"/>
    <property type="molecule type" value="Genomic_DNA"/>
</dbReference>
<organism evidence="13 14">
    <name type="scientific">Penicillium alfredii</name>
    <dbReference type="NCBI Taxonomy" id="1506179"/>
    <lineage>
        <taxon>Eukaryota</taxon>
        <taxon>Fungi</taxon>
        <taxon>Dikarya</taxon>
        <taxon>Ascomycota</taxon>
        <taxon>Pezizomycotina</taxon>
        <taxon>Eurotiomycetes</taxon>
        <taxon>Eurotiomycetidae</taxon>
        <taxon>Eurotiales</taxon>
        <taxon>Aspergillaceae</taxon>
        <taxon>Penicillium</taxon>
    </lineage>
</organism>
<evidence type="ECO:0000313" key="14">
    <source>
        <dbReference type="Proteomes" id="UP001141434"/>
    </source>
</evidence>
<evidence type="ECO:0000256" key="6">
    <source>
        <dbReference type="ARBA" id="ARBA00022955"/>
    </source>
</evidence>
<evidence type="ECO:0000256" key="10">
    <source>
        <dbReference type="ARBA" id="ARBA00023136"/>
    </source>
</evidence>
<evidence type="ECO:0000256" key="3">
    <source>
        <dbReference type="ARBA" id="ARBA00022516"/>
    </source>
</evidence>
<evidence type="ECO:0000313" key="13">
    <source>
        <dbReference type="EMBL" id="KAJ5081801.1"/>
    </source>
</evidence>
<evidence type="ECO:0000256" key="1">
    <source>
        <dbReference type="ARBA" id="ARBA00004477"/>
    </source>
</evidence>
<evidence type="ECO:0000256" key="7">
    <source>
        <dbReference type="ARBA" id="ARBA00022989"/>
    </source>
</evidence>
<dbReference type="GO" id="GO:0016126">
    <property type="term" value="P:sterol biosynthetic process"/>
    <property type="evidence" value="ECO:0007669"/>
    <property type="project" value="UniProtKB-KW"/>
</dbReference>
<keyword evidence="4" id="KW-0812">Transmembrane</keyword>
<dbReference type="GO" id="GO:0030674">
    <property type="term" value="F:protein-macromolecule adaptor activity"/>
    <property type="evidence" value="ECO:0007669"/>
    <property type="project" value="TreeGrafter"/>
</dbReference>
<dbReference type="AlphaFoldDB" id="A0A9W9EHA9"/>
<keyword evidence="10" id="KW-0472">Membrane</keyword>
<keyword evidence="11" id="KW-1207">Sterol metabolism</keyword>
<evidence type="ECO:0000256" key="12">
    <source>
        <dbReference type="ARBA" id="ARBA00023221"/>
    </source>
</evidence>
<proteinExistence type="inferred from homology"/>
<comment type="similarity">
    <text evidence="2">Belongs to the ERG28 family.</text>
</comment>
<reference evidence="13" key="1">
    <citation type="submission" date="2022-11" db="EMBL/GenBank/DDBJ databases">
        <authorList>
            <person name="Petersen C."/>
        </authorList>
    </citation>
    <scope>NUCLEOTIDE SEQUENCE</scope>
    <source>
        <strain evidence="13">IBT 34128</strain>
    </source>
</reference>
<evidence type="ECO:0000256" key="9">
    <source>
        <dbReference type="ARBA" id="ARBA00023098"/>
    </source>
</evidence>
<dbReference type="GeneID" id="81399759"/>
<keyword evidence="8" id="KW-0756">Sterol biosynthesis</keyword>